<name>A0ABP9UNV1_9BACT</name>
<keyword evidence="1" id="KW-0732">Signal</keyword>
<dbReference type="EMBL" id="BAABRI010000011">
    <property type="protein sequence ID" value="GAA5483009.1"/>
    <property type="molecule type" value="Genomic_DNA"/>
</dbReference>
<gene>
    <name evidence="3" type="ORF">Hsar01_02236</name>
</gene>
<dbReference type="Proteomes" id="UP001476282">
    <property type="component" value="Unassembled WGS sequence"/>
</dbReference>
<dbReference type="InterPro" id="IPR013424">
    <property type="entry name" value="Ice-binding_C"/>
</dbReference>
<dbReference type="RefSeq" id="WP_353567134.1">
    <property type="nucleotide sequence ID" value="NZ_BAABRI010000011.1"/>
</dbReference>
<dbReference type="InterPro" id="IPR008979">
    <property type="entry name" value="Galactose-bd-like_sf"/>
</dbReference>
<sequence length="255" mass="26120">MKHRIRATSAFLGAILALATSARAAVTIQNFTNVAPGGGLAGTPHDPLLAGSPDLIAASATDLLTGLAPTVTYTGGSGNTQYEDSRGESAWNDGSITTVYGGVPNAVAHLAYGVAVATVGGSDIDAFVTYDLGALYHLSQIDVILGWNDSGRDESSFNVLVADESMTFTLLASYLKGTDDTGVIGTPVTNLHRFIDDGGGDVAGNVRYVQFQFTDADNGAAGIAEIDVFGTAVPEPSALVIAGLGLASAGLRRRR</sequence>
<evidence type="ECO:0000313" key="3">
    <source>
        <dbReference type="EMBL" id="GAA5483009.1"/>
    </source>
</evidence>
<evidence type="ECO:0000259" key="2">
    <source>
        <dbReference type="Pfam" id="PF07589"/>
    </source>
</evidence>
<organism evidence="3 4">
    <name type="scientific">Haloferula sargassicola</name>
    <dbReference type="NCBI Taxonomy" id="490096"/>
    <lineage>
        <taxon>Bacteria</taxon>
        <taxon>Pseudomonadati</taxon>
        <taxon>Verrucomicrobiota</taxon>
        <taxon>Verrucomicrobiia</taxon>
        <taxon>Verrucomicrobiales</taxon>
        <taxon>Verrucomicrobiaceae</taxon>
        <taxon>Haloferula</taxon>
    </lineage>
</organism>
<dbReference type="Pfam" id="PF07589">
    <property type="entry name" value="PEP-CTERM"/>
    <property type="match status" value="1"/>
</dbReference>
<dbReference type="SUPFAM" id="SSF49785">
    <property type="entry name" value="Galactose-binding domain-like"/>
    <property type="match status" value="1"/>
</dbReference>
<evidence type="ECO:0000313" key="4">
    <source>
        <dbReference type="Proteomes" id="UP001476282"/>
    </source>
</evidence>
<feature type="signal peptide" evidence="1">
    <location>
        <begin position="1"/>
        <end position="24"/>
    </location>
</feature>
<feature type="domain" description="Ice-binding protein C-terminal" evidence="2">
    <location>
        <begin position="232"/>
        <end position="254"/>
    </location>
</feature>
<keyword evidence="4" id="KW-1185">Reference proteome</keyword>
<feature type="chain" id="PRO_5047245774" description="Ice-binding protein C-terminal domain-containing protein" evidence="1">
    <location>
        <begin position="25"/>
        <end position="255"/>
    </location>
</feature>
<reference evidence="3 4" key="1">
    <citation type="submission" date="2024-02" db="EMBL/GenBank/DDBJ databases">
        <title>Haloferula sargassicola NBRC 104335.</title>
        <authorList>
            <person name="Ichikawa N."/>
            <person name="Katano-Makiyama Y."/>
            <person name="Hidaka K."/>
        </authorList>
    </citation>
    <scope>NUCLEOTIDE SEQUENCE [LARGE SCALE GENOMIC DNA]</scope>
    <source>
        <strain evidence="3 4">NBRC 104335</strain>
    </source>
</reference>
<proteinExistence type="predicted"/>
<evidence type="ECO:0000256" key="1">
    <source>
        <dbReference type="SAM" id="SignalP"/>
    </source>
</evidence>
<comment type="caution">
    <text evidence="3">The sequence shown here is derived from an EMBL/GenBank/DDBJ whole genome shotgun (WGS) entry which is preliminary data.</text>
</comment>
<accession>A0ABP9UNV1</accession>
<dbReference type="Gene3D" id="2.60.120.260">
    <property type="entry name" value="Galactose-binding domain-like"/>
    <property type="match status" value="1"/>
</dbReference>
<protein>
    <recommendedName>
        <fullName evidence="2">Ice-binding protein C-terminal domain-containing protein</fullName>
    </recommendedName>
</protein>